<dbReference type="SMART" id="SM01189">
    <property type="entry name" value="ELM2"/>
    <property type="match status" value="1"/>
</dbReference>
<dbReference type="PROSITE" id="PS51011">
    <property type="entry name" value="ARID"/>
    <property type="match status" value="1"/>
</dbReference>
<keyword evidence="1" id="KW-0539">Nucleus</keyword>
<keyword evidence="5" id="KW-1185">Reference proteome</keyword>
<dbReference type="InterPro" id="IPR001606">
    <property type="entry name" value="ARID_dom"/>
</dbReference>
<proteinExistence type="predicted"/>
<dbReference type="CDD" id="cd16100">
    <property type="entry name" value="ARID"/>
    <property type="match status" value="1"/>
</dbReference>
<dbReference type="Gene3D" id="1.10.150.60">
    <property type="entry name" value="ARID DNA-binding domain"/>
    <property type="match status" value="1"/>
</dbReference>
<feature type="region of interest" description="Disordered" evidence="2">
    <location>
        <begin position="627"/>
        <end position="649"/>
    </location>
</feature>
<dbReference type="EMBL" id="JAIWQS010000008">
    <property type="protein sequence ID" value="KAJ8900673.1"/>
    <property type="molecule type" value="Genomic_DNA"/>
</dbReference>
<feature type="compositionally biased region" description="Basic residues" evidence="2">
    <location>
        <begin position="640"/>
        <end position="649"/>
    </location>
</feature>
<dbReference type="PANTHER" id="PTHR46410:SF1">
    <property type="entry name" value="AT-RICH INTERACTIVE DOMAIN-CONTAINING PROTEIN 1"/>
    <property type="match status" value="1"/>
</dbReference>
<dbReference type="Pfam" id="PF01388">
    <property type="entry name" value="ARID"/>
    <property type="match status" value="1"/>
</dbReference>
<gene>
    <name evidence="4" type="ORF">K2173_025450</name>
</gene>
<sequence length="649" mass="73484">MAGWSMVADNGHALDCVGNPQKKLGPDGLLVDFEEVSRWSALKTLQPVKTYQCWFTDLVKIFLKNDCALEAGFWTLPPMLGDGQPVDLLNLFLVVRNKGGYDAVCKNGTWDLVAEESGLGLSLASSVKLVYIKYLDALEKWLQGFIDEKHSKSNSNASSSGLSGVLMELGAQFNGFLRDAQGSKYLDLKSELNLNSMLESCESEKCDVDDEESSLLDSSKAVVGLAELQTICLAELQTICNKVVNCSEMDSSTCGEEKSKGENPISYLRKSVEACNEDDKSMVMEMCEINECANVMELELDNSEELSSSRKRKRESLHKMLNWVTWIARDPCGPDVAALPERAKWNSFGSEELWKQVLLFRETFFLKRSIDSSTEQSWQKYQKMHPCMYDDHVGTSYNLRERLKCSRKLFLGDAHEAQSSSSATQRVCHDDFLTEHPVLELPPEKEVPLGPDFQVEVPEWKGLVSESDVKWLGTKIWPLAKVESKFIIERDPIGKGRQDSCGCEVPKSTECVRFHTTEQKLKVKRELGIAFHQWRFDKMGEEVKLSWKKEEEEKFKTIVRSNPSSLDKCFWDEIVNSFTTKKREDLVSYYYNVFLLQRRAQQNRCTPSCINSDDDDDEPEFVLVTNGHEAAKSPGSLIRSGKKVPKNVK</sequence>
<evidence type="ECO:0000256" key="1">
    <source>
        <dbReference type="ARBA" id="ARBA00023242"/>
    </source>
</evidence>
<feature type="domain" description="ARID" evidence="3">
    <location>
        <begin position="48"/>
        <end position="143"/>
    </location>
</feature>
<dbReference type="SMART" id="SM01014">
    <property type="entry name" value="ARID"/>
    <property type="match status" value="1"/>
</dbReference>
<comment type="caution">
    <text evidence="4">The sequence shown here is derived from an EMBL/GenBank/DDBJ whole genome shotgun (WGS) entry which is preliminary data.</text>
</comment>
<dbReference type="SMART" id="SM00501">
    <property type="entry name" value="BRIGHT"/>
    <property type="match status" value="1"/>
</dbReference>
<dbReference type="InterPro" id="IPR036431">
    <property type="entry name" value="ARID_dom_sf"/>
</dbReference>
<dbReference type="GO" id="GO:0003677">
    <property type="term" value="F:DNA binding"/>
    <property type="evidence" value="ECO:0007669"/>
    <property type="project" value="InterPro"/>
</dbReference>
<evidence type="ECO:0000313" key="5">
    <source>
        <dbReference type="Proteomes" id="UP001159364"/>
    </source>
</evidence>
<reference evidence="4 5" key="1">
    <citation type="submission" date="2021-09" db="EMBL/GenBank/DDBJ databases">
        <title>Genomic insights and catalytic innovation underlie evolution of tropane alkaloids biosynthesis.</title>
        <authorList>
            <person name="Wang Y.-J."/>
            <person name="Tian T."/>
            <person name="Huang J.-P."/>
            <person name="Huang S.-X."/>
        </authorList>
    </citation>
    <scope>NUCLEOTIDE SEQUENCE [LARGE SCALE GENOMIC DNA]</scope>
    <source>
        <strain evidence="4">KIB-2018</strain>
        <tissue evidence="4">Leaf</tissue>
    </source>
</reference>
<evidence type="ECO:0000313" key="4">
    <source>
        <dbReference type="EMBL" id="KAJ8900673.1"/>
    </source>
</evidence>
<evidence type="ECO:0000256" key="2">
    <source>
        <dbReference type="SAM" id="MobiDB-lite"/>
    </source>
</evidence>
<dbReference type="InterPro" id="IPR000949">
    <property type="entry name" value="ELM2_dom"/>
</dbReference>
<evidence type="ECO:0000259" key="3">
    <source>
        <dbReference type="PROSITE" id="PS51011"/>
    </source>
</evidence>
<organism evidence="4 5">
    <name type="scientific">Erythroxylum novogranatense</name>
    <dbReference type="NCBI Taxonomy" id="1862640"/>
    <lineage>
        <taxon>Eukaryota</taxon>
        <taxon>Viridiplantae</taxon>
        <taxon>Streptophyta</taxon>
        <taxon>Embryophyta</taxon>
        <taxon>Tracheophyta</taxon>
        <taxon>Spermatophyta</taxon>
        <taxon>Magnoliopsida</taxon>
        <taxon>eudicotyledons</taxon>
        <taxon>Gunneridae</taxon>
        <taxon>Pentapetalae</taxon>
        <taxon>rosids</taxon>
        <taxon>fabids</taxon>
        <taxon>Malpighiales</taxon>
        <taxon>Erythroxylaceae</taxon>
        <taxon>Erythroxylum</taxon>
    </lineage>
</organism>
<dbReference type="PANTHER" id="PTHR46410">
    <property type="entry name" value="AT-RICH INTERACTIVE DOMAIN-CONTAINING PROTEIN 2"/>
    <property type="match status" value="1"/>
</dbReference>
<accession>A0AAV8UGM7</accession>
<dbReference type="Proteomes" id="UP001159364">
    <property type="component" value="Linkage Group LG08"/>
</dbReference>
<name>A0AAV8UGM7_9ROSI</name>
<dbReference type="AlphaFoldDB" id="A0AAV8UGM7"/>
<protein>
    <recommendedName>
        <fullName evidence="3">ARID domain-containing protein</fullName>
    </recommendedName>
</protein>
<dbReference type="SUPFAM" id="SSF46774">
    <property type="entry name" value="ARID-like"/>
    <property type="match status" value="1"/>
</dbReference>